<name>A0ABR1BXN8_NECAM</name>
<sequence>MKRKTSDTTCRLPLSAIVLRQLDEPQAPPSIYLLDRQAAASRRRSAEPSLRPYGPDQHSFVDSRDVALLDTHVTMRNIVFEWLFIYANKWVHTSYPHSCVIASLHT</sequence>
<reference evidence="1 2" key="1">
    <citation type="submission" date="2023-08" db="EMBL/GenBank/DDBJ databases">
        <title>A Necator americanus chromosomal reference genome.</title>
        <authorList>
            <person name="Ilik V."/>
            <person name="Petrzelkova K.J."/>
            <person name="Pardy F."/>
            <person name="Fuh T."/>
            <person name="Niatou-Singa F.S."/>
            <person name="Gouil Q."/>
            <person name="Baker L."/>
            <person name="Ritchie M.E."/>
            <person name="Jex A.R."/>
            <person name="Gazzola D."/>
            <person name="Li H."/>
            <person name="Toshio Fujiwara R."/>
            <person name="Zhan B."/>
            <person name="Aroian R.V."/>
            <person name="Pafco B."/>
            <person name="Schwarz E.M."/>
        </authorList>
    </citation>
    <scope>NUCLEOTIDE SEQUENCE [LARGE SCALE GENOMIC DNA]</scope>
    <source>
        <strain evidence="1 2">Aroian</strain>
        <tissue evidence="1">Whole animal</tissue>
    </source>
</reference>
<protein>
    <submittedName>
        <fullName evidence="1">Uncharacterized protein</fullName>
    </submittedName>
</protein>
<evidence type="ECO:0000313" key="1">
    <source>
        <dbReference type="EMBL" id="KAK6729975.1"/>
    </source>
</evidence>
<gene>
    <name evidence="1" type="primary">Necator_chrI.g2932</name>
    <name evidence="1" type="ORF">RB195_006803</name>
</gene>
<evidence type="ECO:0000313" key="2">
    <source>
        <dbReference type="Proteomes" id="UP001303046"/>
    </source>
</evidence>
<accession>A0ABR1BXN8</accession>
<dbReference type="Proteomes" id="UP001303046">
    <property type="component" value="Unassembled WGS sequence"/>
</dbReference>
<comment type="caution">
    <text evidence="1">The sequence shown here is derived from an EMBL/GenBank/DDBJ whole genome shotgun (WGS) entry which is preliminary data.</text>
</comment>
<keyword evidence="2" id="KW-1185">Reference proteome</keyword>
<proteinExistence type="predicted"/>
<organism evidence="1 2">
    <name type="scientific">Necator americanus</name>
    <name type="common">Human hookworm</name>
    <dbReference type="NCBI Taxonomy" id="51031"/>
    <lineage>
        <taxon>Eukaryota</taxon>
        <taxon>Metazoa</taxon>
        <taxon>Ecdysozoa</taxon>
        <taxon>Nematoda</taxon>
        <taxon>Chromadorea</taxon>
        <taxon>Rhabditida</taxon>
        <taxon>Rhabditina</taxon>
        <taxon>Rhabditomorpha</taxon>
        <taxon>Strongyloidea</taxon>
        <taxon>Ancylostomatidae</taxon>
        <taxon>Bunostominae</taxon>
        <taxon>Necator</taxon>
    </lineage>
</organism>
<dbReference type="EMBL" id="JAVFWL010000001">
    <property type="protein sequence ID" value="KAK6729975.1"/>
    <property type="molecule type" value="Genomic_DNA"/>
</dbReference>